<name>A0A4Y2EPY9_ARAVE</name>
<gene>
    <name evidence="1" type="ORF">AVEN_167449_1</name>
</gene>
<sequence length="95" mass="10518">MVSSSCMTIPIMLAKLKNCFKSSSGKSGATPHPAQIWHPIWVQNTYLGQGSLQNSDVKTAAENWLNGQRRDFYQAGLVKLFLCSENAYIGFGDYV</sequence>
<protein>
    <submittedName>
        <fullName evidence="1">Uncharacterized protein</fullName>
    </submittedName>
</protein>
<evidence type="ECO:0000313" key="1">
    <source>
        <dbReference type="EMBL" id="GBM29975.1"/>
    </source>
</evidence>
<dbReference type="Proteomes" id="UP000499080">
    <property type="component" value="Unassembled WGS sequence"/>
</dbReference>
<keyword evidence="2" id="KW-1185">Reference proteome</keyword>
<dbReference type="AlphaFoldDB" id="A0A4Y2EPY9"/>
<organism evidence="1 2">
    <name type="scientific">Araneus ventricosus</name>
    <name type="common">Orbweaver spider</name>
    <name type="synonym">Epeira ventricosa</name>
    <dbReference type="NCBI Taxonomy" id="182803"/>
    <lineage>
        <taxon>Eukaryota</taxon>
        <taxon>Metazoa</taxon>
        <taxon>Ecdysozoa</taxon>
        <taxon>Arthropoda</taxon>
        <taxon>Chelicerata</taxon>
        <taxon>Arachnida</taxon>
        <taxon>Araneae</taxon>
        <taxon>Araneomorphae</taxon>
        <taxon>Entelegynae</taxon>
        <taxon>Araneoidea</taxon>
        <taxon>Araneidae</taxon>
        <taxon>Araneus</taxon>
    </lineage>
</organism>
<comment type="caution">
    <text evidence="1">The sequence shown here is derived from an EMBL/GenBank/DDBJ whole genome shotgun (WGS) entry which is preliminary data.</text>
</comment>
<dbReference type="EMBL" id="BGPR01000649">
    <property type="protein sequence ID" value="GBM29975.1"/>
    <property type="molecule type" value="Genomic_DNA"/>
</dbReference>
<evidence type="ECO:0000313" key="2">
    <source>
        <dbReference type="Proteomes" id="UP000499080"/>
    </source>
</evidence>
<reference evidence="1 2" key="1">
    <citation type="journal article" date="2019" name="Sci. Rep.">
        <title>Orb-weaving spider Araneus ventricosus genome elucidates the spidroin gene catalogue.</title>
        <authorList>
            <person name="Kono N."/>
            <person name="Nakamura H."/>
            <person name="Ohtoshi R."/>
            <person name="Moran D.A.P."/>
            <person name="Shinohara A."/>
            <person name="Yoshida Y."/>
            <person name="Fujiwara M."/>
            <person name="Mori M."/>
            <person name="Tomita M."/>
            <person name="Arakawa K."/>
        </authorList>
    </citation>
    <scope>NUCLEOTIDE SEQUENCE [LARGE SCALE GENOMIC DNA]</scope>
</reference>
<accession>A0A4Y2EPY9</accession>
<proteinExistence type="predicted"/>